<evidence type="ECO:0000313" key="10">
    <source>
        <dbReference type="Proteomes" id="UP000778970"/>
    </source>
</evidence>
<sequence length="370" mass="40931">MSWLKTVLPTRALHWVGAGVVFAVAGIFGAILFVWSGVYNIAAIDPHVPAVNWLITVAKVNSIDRHSNDVPARPPLDQPAQVQRGAVQFDMECGACHGTPAAPQTGLLRNMRPRPPKLSEVVDRHTSKELFWIVKHGIKYTGMPGWPAPERDDEVWSMVTFLEQIQDMKPDAYRQLANTDPERPPAGAPDGLQTCARCHGYDGHGKGKGAYPILSIQEKEYLSRSLQAYADDHRHSGTMGPIASGLSDKQMDRLATWYANQPSDDLPDDTSPASELVMRGKKIAEKGLPDQDVEACISCHVRAKGRRFDIVFPNLEGQYANYIADQLLAWKTRGRGRTREGQLMKPMSDISHNLSNQEIRAVAAYFATAK</sequence>
<evidence type="ECO:0000256" key="3">
    <source>
        <dbReference type="ARBA" id="ARBA00022723"/>
    </source>
</evidence>
<keyword evidence="7" id="KW-1133">Transmembrane helix</keyword>
<dbReference type="AlphaFoldDB" id="A0A934QMJ8"/>
<comment type="caution">
    <text evidence="9">The sequence shown here is derived from an EMBL/GenBank/DDBJ whole genome shotgun (WGS) entry which is preliminary data.</text>
</comment>
<feature type="domain" description="Cytochrome c" evidence="8">
    <location>
        <begin position="275"/>
        <end position="370"/>
    </location>
</feature>
<dbReference type="PANTHER" id="PTHR33751">
    <property type="entry name" value="CBB3-TYPE CYTOCHROME C OXIDASE SUBUNIT FIXP"/>
    <property type="match status" value="1"/>
</dbReference>
<protein>
    <recommendedName>
        <fullName evidence="8">Cytochrome c domain-containing protein</fullName>
    </recommendedName>
</protein>
<dbReference type="PROSITE" id="PS51007">
    <property type="entry name" value="CYTC"/>
    <property type="match status" value="2"/>
</dbReference>
<reference evidence="9" key="1">
    <citation type="submission" date="2017-08" db="EMBL/GenBank/DDBJ databases">
        <authorList>
            <person name="Imhoff J.F."/>
            <person name="Rahn T."/>
            <person name="Kuenzel S."/>
            <person name="Neulinger S.C."/>
        </authorList>
    </citation>
    <scope>NUCLEOTIDE SEQUENCE</scope>
    <source>
        <strain evidence="9">DSM 9154</strain>
    </source>
</reference>
<dbReference type="GO" id="GO:0046872">
    <property type="term" value="F:metal ion binding"/>
    <property type="evidence" value="ECO:0007669"/>
    <property type="project" value="UniProtKB-KW"/>
</dbReference>
<evidence type="ECO:0000256" key="4">
    <source>
        <dbReference type="ARBA" id="ARBA00022982"/>
    </source>
</evidence>
<keyword evidence="1" id="KW-0813">Transport</keyword>
<keyword evidence="10" id="KW-1185">Reference proteome</keyword>
<keyword evidence="5 6" id="KW-0408">Iron</keyword>
<dbReference type="InterPro" id="IPR009056">
    <property type="entry name" value="Cyt_c-like_dom"/>
</dbReference>
<feature type="transmembrane region" description="Helical" evidence="7">
    <location>
        <begin position="12"/>
        <end position="35"/>
    </location>
</feature>
<dbReference type="InterPro" id="IPR050597">
    <property type="entry name" value="Cytochrome_c_Oxidase_Subunit"/>
</dbReference>
<evidence type="ECO:0000256" key="7">
    <source>
        <dbReference type="SAM" id="Phobius"/>
    </source>
</evidence>
<dbReference type="Pfam" id="PF00034">
    <property type="entry name" value="Cytochrom_C"/>
    <property type="match status" value="1"/>
</dbReference>
<evidence type="ECO:0000313" key="9">
    <source>
        <dbReference type="EMBL" id="MBK1699288.1"/>
    </source>
</evidence>
<dbReference type="Proteomes" id="UP000778970">
    <property type="component" value="Unassembled WGS sequence"/>
</dbReference>
<dbReference type="PANTHER" id="PTHR33751:SF9">
    <property type="entry name" value="CYTOCHROME C4"/>
    <property type="match status" value="1"/>
</dbReference>
<keyword evidence="4" id="KW-0249">Electron transport</keyword>
<evidence type="ECO:0000256" key="5">
    <source>
        <dbReference type="ARBA" id="ARBA00023004"/>
    </source>
</evidence>
<dbReference type="GO" id="GO:0009055">
    <property type="term" value="F:electron transfer activity"/>
    <property type="evidence" value="ECO:0007669"/>
    <property type="project" value="InterPro"/>
</dbReference>
<keyword evidence="7" id="KW-0812">Transmembrane</keyword>
<dbReference type="RefSeq" id="WP_051432265.1">
    <property type="nucleotide sequence ID" value="NZ_NRRE01000035.1"/>
</dbReference>
<name>A0A934QMJ8_9PROT</name>
<proteinExistence type="predicted"/>
<keyword evidence="3 6" id="KW-0479">Metal-binding</keyword>
<feature type="domain" description="Cytochrome c" evidence="8">
    <location>
        <begin position="80"/>
        <end position="262"/>
    </location>
</feature>
<gene>
    <name evidence="9" type="ORF">CKO21_18735</name>
</gene>
<evidence type="ECO:0000256" key="2">
    <source>
        <dbReference type="ARBA" id="ARBA00022617"/>
    </source>
</evidence>
<dbReference type="Pfam" id="PF13442">
    <property type="entry name" value="Cytochrome_CBB3"/>
    <property type="match status" value="2"/>
</dbReference>
<dbReference type="InterPro" id="IPR036909">
    <property type="entry name" value="Cyt_c-like_dom_sf"/>
</dbReference>
<keyword evidence="2 6" id="KW-0349">Heme</keyword>
<organism evidence="9 10">
    <name type="scientific">Rhodovibrio salinarum</name>
    <dbReference type="NCBI Taxonomy" id="1087"/>
    <lineage>
        <taxon>Bacteria</taxon>
        <taxon>Pseudomonadati</taxon>
        <taxon>Pseudomonadota</taxon>
        <taxon>Alphaproteobacteria</taxon>
        <taxon>Rhodospirillales</taxon>
        <taxon>Rhodovibrionaceae</taxon>
        <taxon>Rhodovibrio</taxon>
    </lineage>
</organism>
<reference evidence="9" key="2">
    <citation type="journal article" date="2020" name="Microorganisms">
        <title>Osmotic Adaptation and Compatible Solute Biosynthesis of Phototrophic Bacteria as Revealed from Genome Analyses.</title>
        <authorList>
            <person name="Imhoff J.F."/>
            <person name="Rahn T."/>
            <person name="Kunzel S."/>
            <person name="Keller A."/>
            <person name="Neulinger S.C."/>
        </authorList>
    </citation>
    <scope>NUCLEOTIDE SEQUENCE</scope>
    <source>
        <strain evidence="9">DSM 9154</strain>
    </source>
</reference>
<evidence type="ECO:0000259" key="8">
    <source>
        <dbReference type="PROSITE" id="PS51007"/>
    </source>
</evidence>
<evidence type="ECO:0000256" key="6">
    <source>
        <dbReference type="PROSITE-ProRule" id="PRU00433"/>
    </source>
</evidence>
<dbReference type="GO" id="GO:0020037">
    <property type="term" value="F:heme binding"/>
    <property type="evidence" value="ECO:0007669"/>
    <property type="project" value="InterPro"/>
</dbReference>
<dbReference type="SUPFAM" id="SSF46626">
    <property type="entry name" value="Cytochrome c"/>
    <property type="match status" value="3"/>
</dbReference>
<dbReference type="EMBL" id="NRRE01000035">
    <property type="protein sequence ID" value="MBK1699288.1"/>
    <property type="molecule type" value="Genomic_DNA"/>
</dbReference>
<evidence type="ECO:0000256" key="1">
    <source>
        <dbReference type="ARBA" id="ARBA00022448"/>
    </source>
</evidence>
<keyword evidence="7" id="KW-0472">Membrane</keyword>
<dbReference type="Gene3D" id="1.10.760.10">
    <property type="entry name" value="Cytochrome c-like domain"/>
    <property type="match status" value="3"/>
</dbReference>
<accession>A0A934QMJ8</accession>